<dbReference type="SUPFAM" id="SSF54862">
    <property type="entry name" value="4Fe-4S ferredoxins"/>
    <property type="match status" value="1"/>
</dbReference>
<dbReference type="AlphaFoldDB" id="A0A5M6J1P3"/>
<dbReference type="Gene3D" id="2.60.40.10">
    <property type="entry name" value="Immunoglobulins"/>
    <property type="match status" value="1"/>
</dbReference>
<feature type="transmembrane region" description="Helical" evidence="7">
    <location>
        <begin position="202"/>
        <end position="220"/>
    </location>
</feature>
<protein>
    <submittedName>
        <fullName evidence="9">Cytochrome c oxidase accessory protein CcoG</fullName>
    </submittedName>
</protein>
<feature type="transmembrane region" description="Helical" evidence="7">
    <location>
        <begin position="166"/>
        <end position="182"/>
    </location>
</feature>
<evidence type="ECO:0000256" key="3">
    <source>
        <dbReference type="ARBA" id="ARBA00022723"/>
    </source>
</evidence>
<organism evidence="9 10">
    <name type="scientific">Rhodovastum atsumiense</name>
    <dbReference type="NCBI Taxonomy" id="504468"/>
    <lineage>
        <taxon>Bacteria</taxon>
        <taxon>Pseudomonadati</taxon>
        <taxon>Pseudomonadota</taxon>
        <taxon>Alphaproteobacteria</taxon>
        <taxon>Acetobacterales</taxon>
        <taxon>Acetobacteraceae</taxon>
        <taxon>Rhodovastum</taxon>
    </lineage>
</organism>
<sequence>MSSVGKVRRKEIEDQLSDRNLYANRVRVYPKSVRGIARTIKTAILVTCLAVYYVLPWIRWDRGPGYPDQAVLLDLPNRRFHVFNLEFWPQDIYYLTGMLILAAISLFLVTSLLGRVWCGYACPQTVWTDLFMWVERRIEGDRNERMKRDQGPPSTDRLLRKLAKHAAWAAVAFATGGAWIAYFVDAPTLLREFFTGGASTEVYFFVGLFTFTTYLLAGWAREQVCTFMCPWPRFQSAMLDEQSLIVTYQAWRGEPRGHGRRDAAHAGLGACIDCNACVNSCPTGVDIRDGVQLECINCGLCIDACNEMMVKSGQPKWLVTWDTLARQREKAQGQHGRLRILRPRTLVYAGVLAVAMSVMGVALASRAHVHLSVQHDRAPLFVMTRDGGLRNAYTIRISNKTLQDAPFTLAVAGVKDAVMAFGEAPEQRSQVLDLTVPGDQVDTRRLLVFGRPERLADGSTPLELTLRNTQTGEMTTYRTVFMGPAR</sequence>
<dbReference type="InterPro" id="IPR014116">
    <property type="entry name" value="Cyt_c_oxidase_cbb3_FixG"/>
</dbReference>
<dbReference type="NCBIfam" id="TIGR02745">
    <property type="entry name" value="ccoG_rdxA_fixG"/>
    <property type="match status" value="1"/>
</dbReference>
<dbReference type="GO" id="GO:0005886">
    <property type="term" value="C:plasma membrane"/>
    <property type="evidence" value="ECO:0007669"/>
    <property type="project" value="TreeGrafter"/>
</dbReference>
<keyword evidence="7" id="KW-1133">Transmembrane helix</keyword>
<evidence type="ECO:0000256" key="6">
    <source>
        <dbReference type="ARBA" id="ARBA00023014"/>
    </source>
</evidence>
<dbReference type="PANTHER" id="PTHR30176:SF3">
    <property type="entry name" value="FERREDOXIN-TYPE PROTEIN NAPH"/>
    <property type="match status" value="1"/>
</dbReference>
<evidence type="ECO:0000256" key="7">
    <source>
        <dbReference type="SAM" id="Phobius"/>
    </source>
</evidence>
<keyword evidence="5" id="KW-0408">Iron</keyword>
<dbReference type="Pfam" id="PF11614">
    <property type="entry name" value="FixG_C"/>
    <property type="match status" value="1"/>
</dbReference>
<gene>
    <name evidence="9" type="primary">ccoG</name>
    <name evidence="9" type="ORF">F1189_02785</name>
</gene>
<comment type="caution">
    <text evidence="9">The sequence shown here is derived from an EMBL/GenBank/DDBJ whole genome shotgun (WGS) entry which is preliminary data.</text>
</comment>
<dbReference type="InterPro" id="IPR013783">
    <property type="entry name" value="Ig-like_fold"/>
</dbReference>
<evidence type="ECO:0000256" key="1">
    <source>
        <dbReference type="ARBA" id="ARBA00022448"/>
    </source>
</evidence>
<name>A0A5M6J1P3_9PROT</name>
<keyword evidence="7" id="KW-0812">Transmembrane</keyword>
<keyword evidence="3" id="KW-0479">Metal-binding</keyword>
<dbReference type="PANTHER" id="PTHR30176">
    <property type="entry name" value="FERREDOXIN-TYPE PROTEIN NAPH"/>
    <property type="match status" value="1"/>
</dbReference>
<keyword evidence="10" id="KW-1185">Reference proteome</keyword>
<keyword evidence="4" id="KW-0249">Electron transport</keyword>
<dbReference type="Pfam" id="PF13746">
    <property type="entry name" value="Fer4_18"/>
    <property type="match status" value="1"/>
</dbReference>
<feature type="domain" description="4Fe-4S ferredoxin-type" evidence="8">
    <location>
        <begin position="262"/>
        <end position="290"/>
    </location>
</feature>
<dbReference type="RefSeq" id="WP_150039081.1">
    <property type="nucleotide sequence ID" value="NZ_OW485601.1"/>
</dbReference>
<dbReference type="PROSITE" id="PS00198">
    <property type="entry name" value="4FE4S_FER_1"/>
    <property type="match status" value="1"/>
</dbReference>
<feature type="transmembrane region" description="Helical" evidence="7">
    <location>
        <begin position="35"/>
        <end position="55"/>
    </location>
</feature>
<dbReference type="Pfam" id="PF12801">
    <property type="entry name" value="Fer4_5"/>
    <property type="match status" value="1"/>
</dbReference>
<dbReference type="EMBL" id="VWPK01000003">
    <property type="protein sequence ID" value="KAA5614139.1"/>
    <property type="molecule type" value="Genomic_DNA"/>
</dbReference>
<dbReference type="PROSITE" id="PS51379">
    <property type="entry name" value="4FE4S_FER_2"/>
    <property type="match status" value="1"/>
</dbReference>
<evidence type="ECO:0000259" key="8">
    <source>
        <dbReference type="PROSITE" id="PS51379"/>
    </source>
</evidence>
<dbReference type="InterPro" id="IPR017896">
    <property type="entry name" value="4Fe4S_Fe-S-bd"/>
</dbReference>
<evidence type="ECO:0000256" key="4">
    <source>
        <dbReference type="ARBA" id="ARBA00022982"/>
    </source>
</evidence>
<proteinExistence type="predicted"/>
<accession>A0A5M6J1P3</accession>
<feature type="transmembrane region" description="Helical" evidence="7">
    <location>
        <begin position="345"/>
        <end position="364"/>
    </location>
</feature>
<evidence type="ECO:0000256" key="2">
    <source>
        <dbReference type="ARBA" id="ARBA00022485"/>
    </source>
</evidence>
<dbReference type="InterPro" id="IPR032879">
    <property type="entry name" value="FixG_C"/>
</dbReference>
<dbReference type="GO" id="GO:0051539">
    <property type="term" value="F:4 iron, 4 sulfur cluster binding"/>
    <property type="evidence" value="ECO:0007669"/>
    <property type="project" value="UniProtKB-KW"/>
</dbReference>
<keyword evidence="7" id="KW-0472">Membrane</keyword>
<keyword evidence="2" id="KW-0004">4Fe-4S</keyword>
<feature type="transmembrane region" description="Helical" evidence="7">
    <location>
        <begin position="92"/>
        <end position="113"/>
    </location>
</feature>
<keyword evidence="6" id="KW-0411">Iron-sulfur</keyword>
<dbReference type="OrthoDB" id="9811700at2"/>
<dbReference type="InterPro" id="IPR051684">
    <property type="entry name" value="Electron_Trans/Redox"/>
</dbReference>
<dbReference type="Proteomes" id="UP000325255">
    <property type="component" value="Unassembled WGS sequence"/>
</dbReference>
<keyword evidence="1" id="KW-0813">Transport</keyword>
<evidence type="ECO:0000313" key="10">
    <source>
        <dbReference type="Proteomes" id="UP000325255"/>
    </source>
</evidence>
<reference evidence="9 10" key="1">
    <citation type="submission" date="2019-09" db="EMBL/GenBank/DDBJ databases">
        <title>Genome sequence of Rhodovastum atsumiense, a diverse member of the Acetobacteraceae family of non-sulfur purple photosynthetic bacteria.</title>
        <authorList>
            <person name="Meyer T."/>
            <person name="Kyndt J."/>
        </authorList>
    </citation>
    <scope>NUCLEOTIDE SEQUENCE [LARGE SCALE GENOMIC DNA]</scope>
    <source>
        <strain evidence="9 10">DSM 21279</strain>
    </source>
</reference>
<evidence type="ECO:0000313" key="9">
    <source>
        <dbReference type="EMBL" id="KAA5614139.1"/>
    </source>
</evidence>
<dbReference type="InterPro" id="IPR017900">
    <property type="entry name" value="4Fe4S_Fe_S_CS"/>
</dbReference>
<dbReference type="GO" id="GO:0046872">
    <property type="term" value="F:metal ion binding"/>
    <property type="evidence" value="ECO:0007669"/>
    <property type="project" value="UniProtKB-KW"/>
</dbReference>
<evidence type="ECO:0000256" key="5">
    <source>
        <dbReference type="ARBA" id="ARBA00023004"/>
    </source>
</evidence>